<accession>A0ABD0K477</accession>
<keyword evidence="2" id="KW-1185">Reference proteome</keyword>
<evidence type="ECO:0000313" key="2">
    <source>
        <dbReference type="Proteomes" id="UP001519460"/>
    </source>
</evidence>
<dbReference type="AlphaFoldDB" id="A0ABD0K477"/>
<protein>
    <submittedName>
        <fullName evidence="1">Uncharacterized protein</fullName>
    </submittedName>
</protein>
<reference evidence="1 2" key="1">
    <citation type="journal article" date="2023" name="Sci. Data">
        <title>Genome assembly of the Korean intertidal mud-creeper Batillaria attramentaria.</title>
        <authorList>
            <person name="Patra A.K."/>
            <person name="Ho P.T."/>
            <person name="Jun S."/>
            <person name="Lee S.J."/>
            <person name="Kim Y."/>
            <person name="Won Y.J."/>
        </authorList>
    </citation>
    <scope>NUCLEOTIDE SEQUENCE [LARGE SCALE GENOMIC DNA]</scope>
    <source>
        <strain evidence="1">Wonlab-2016</strain>
    </source>
</reference>
<comment type="caution">
    <text evidence="1">The sequence shown here is derived from an EMBL/GenBank/DDBJ whole genome shotgun (WGS) entry which is preliminary data.</text>
</comment>
<gene>
    <name evidence="1" type="ORF">BaRGS_00026601</name>
</gene>
<dbReference type="Proteomes" id="UP001519460">
    <property type="component" value="Unassembled WGS sequence"/>
</dbReference>
<dbReference type="EMBL" id="JACVVK020000250">
    <property type="protein sequence ID" value="KAK7482136.1"/>
    <property type="molecule type" value="Genomic_DNA"/>
</dbReference>
<name>A0ABD0K477_9CAEN</name>
<evidence type="ECO:0000313" key="1">
    <source>
        <dbReference type="EMBL" id="KAK7482136.1"/>
    </source>
</evidence>
<organism evidence="1 2">
    <name type="scientific">Batillaria attramentaria</name>
    <dbReference type="NCBI Taxonomy" id="370345"/>
    <lineage>
        <taxon>Eukaryota</taxon>
        <taxon>Metazoa</taxon>
        <taxon>Spiralia</taxon>
        <taxon>Lophotrochozoa</taxon>
        <taxon>Mollusca</taxon>
        <taxon>Gastropoda</taxon>
        <taxon>Caenogastropoda</taxon>
        <taxon>Sorbeoconcha</taxon>
        <taxon>Cerithioidea</taxon>
        <taxon>Batillariidae</taxon>
        <taxon>Batillaria</taxon>
    </lineage>
</organism>
<proteinExistence type="predicted"/>
<sequence>MKTTQRPRTVPTIRLSSSGQHEYRTPFVTICNQRDHAAMVVYTPSSSSCFHCPLSLSPAITTEHDRWLCSHVHKEKKNVMRFEA</sequence>